<protein>
    <submittedName>
        <fullName evidence="1">Uncharacterized protein</fullName>
    </submittedName>
</protein>
<dbReference type="Proteomes" id="UP000826656">
    <property type="component" value="Unassembled WGS sequence"/>
</dbReference>
<evidence type="ECO:0000313" key="1">
    <source>
        <dbReference type="EMBL" id="KAH0768954.1"/>
    </source>
</evidence>
<comment type="caution">
    <text evidence="1">The sequence shown here is derived from an EMBL/GenBank/DDBJ whole genome shotgun (WGS) entry which is preliminary data.</text>
</comment>
<gene>
    <name evidence="1" type="ORF">KY290_012935</name>
</gene>
<organism evidence="1 2">
    <name type="scientific">Solanum tuberosum</name>
    <name type="common">Potato</name>
    <dbReference type="NCBI Taxonomy" id="4113"/>
    <lineage>
        <taxon>Eukaryota</taxon>
        <taxon>Viridiplantae</taxon>
        <taxon>Streptophyta</taxon>
        <taxon>Embryophyta</taxon>
        <taxon>Tracheophyta</taxon>
        <taxon>Spermatophyta</taxon>
        <taxon>Magnoliopsida</taxon>
        <taxon>eudicotyledons</taxon>
        <taxon>Gunneridae</taxon>
        <taxon>Pentapetalae</taxon>
        <taxon>asterids</taxon>
        <taxon>lamiids</taxon>
        <taxon>Solanales</taxon>
        <taxon>Solanaceae</taxon>
        <taxon>Solanoideae</taxon>
        <taxon>Solaneae</taxon>
        <taxon>Solanum</taxon>
    </lineage>
</organism>
<reference evidence="1 2" key="1">
    <citation type="journal article" date="2021" name="bioRxiv">
        <title>Chromosome-scale and haplotype-resolved genome assembly of a tetraploid potato cultivar.</title>
        <authorList>
            <person name="Sun H."/>
            <person name="Jiao W.-B."/>
            <person name="Krause K."/>
            <person name="Campoy J.A."/>
            <person name="Goel M."/>
            <person name="Folz-Donahue K."/>
            <person name="Kukat C."/>
            <person name="Huettel B."/>
            <person name="Schneeberger K."/>
        </authorList>
    </citation>
    <scope>NUCLEOTIDE SEQUENCE [LARGE SCALE GENOMIC DNA]</scope>
    <source>
        <strain evidence="1">SolTubOtavaFocal</strain>
        <tissue evidence="1">Leaves</tissue>
    </source>
</reference>
<keyword evidence="2" id="KW-1185">Reference proteome</keyword>
<accession>A0ABQ7VK69</accession>
<evidence type="ECO:0000313" key="2">
    <source>
        <dbReference type="Proteomes" id="UP000826656"/>
    </source>
</evidence>
<dbReference type="EMBL" id="JAIVGD010000011">
    <property type="protein sequence ID" value="KAH0768954.1"/>
    <property type="molecule type" value="Genomic_DNA"/>
</dbReference>
<proteinExistence type="predicted"/>
<sequence length="108" mass="12611">MDAVCGGSFMTKPFLEIMVIMNEVSKNNRACHTIDVEVRYLRFTFELSVEKRKREEEWDQDMAHLKSQMDLIMKHLTTGQETVNAVGAANKYEEQEVDFDEEAKYLNN</sequence>
<name>A0ABQ7VK69_SOLTU</name>